<dbReference type="Pfam" id="PF02779">
    <property type="entry name" value="Transket_pyr"/>
    <property type="match status" value="1"/>
</dbReference>
<keyword evidence="9" id="KW-0784">Thiamine biosynthesis</keyword>
<evidence type="ECO:0000256" key="10">
    <source>
        <dbReference type="ARBA" id="ARBA00023052"/>
    </source>
</evidence>
<dbReference type="EMBL" id="VSSQ01006141">
    <property type="protein sequence ID" value="MPM31671.1"/>
    <property type="molecule type" value="Genomic_DNA"/>
</dbReference>
<keyword evidence="11" id="KW-0414">Isoprene biosynthesis</keyword>
<evidence type="ECO:0000256" key="7">
    <source>
        <dbReference type="ARBA" id="ARBA00022723"/>
    </source>
</evidence>
<accession>A0A644YUZ3</accession>
<dbReference type="UniPathway" id="UPA00064">
    <property type="reaction ID" value="UER00091"/>
</dbReference>
<organism evidence="13">
    <name type="scientific">bioreactor metagenome</name>
    <dbReference type="NCBI Taxonomy" id="1076179"/>
    <lineage>
        <taxon>unclassified sequences</taxon>
        <taxon>metagenomes</taxon>
        <taxon>ecological metagenomes</taxon>
    </lineage>
</organism>
<evidence type="ECO:0000256" key="1">
    <source>
        <dbReference type="ARBA" id="ARBA00001946"/>
    </source>
</evidence>
<dbReference type="GO" id="GO:0046872">
    <property type="term" value="F:metal ion binding"/>
    <property type="evidence" value="ECO:0007669"/>
    <property type="project" value="UniProtKB-KW"/>
</dbReference>
<keyword evidence="10" id="KW-0786">Thiamine pyrophosphate</keyword>
<dbReference type="GO" id="GO:0008661">
    <property type="term" value="F:1-deoxy-D-xylulose-5-phosphate synthase activity"/>
    <property type="evidence" value="ECO:0007669"/>
    <property type="project" value="UniProtKB-EC"/>
</dbReference>
<dbReference type="InterPro" id="IPR005475">
    <property type="entry name" value="Transketolase-like_Pyr-bd"/>
</dbReference>
<comment type="subunit">
    <text evidence="4">Homodimer.</text>
</comment>
<proteinExistence type="inferred from homology"/>
<dbReference type="Pfam" id="PF02780">
    <property type="entry name" value="Transketolase_C"/>
    <property type="match status" value="1"/>
</dbReference>
<dbReference type="CDD" id="cd07033">
    <property type="entry name" value="TPP_PYR_DXS_TK_like"/>
    <property type="match status" value="1"/>
</dbReference>
<feature type="domain" description="Transketolase-like pyrimidine-binding" evidence="12">
    <location>
        <begin position="316"/>
        <end position="481"/>
    </location>
</feature>
<evidence type="ECO:0000256" key="4">
    <source>
        <dbReference type="ARBA" id="ARBA00011738"/>
    </source>
</evidence>
<dbReference type="EC" id="2.2.1.7" evidence="5"/>
<dbReference type="Gene3D" id="3.40.50.970">
    <property type="match status" value="2"/>
</dbReference>
<dbReference type="InterPro" id="IPR029061">
    <property type="entry name" value="THDP-binding"/>
</dbReference>
<dbReference type="Pfam" id="PF13292">
    <property type="entry name" value="DXP_synthase_N"/>
    <property type="match status" value="1"/>
</dbReference>
<dbReference type="InterPro" id="IPR009014">
    <property type="entry name" value="Transketo_C/PFOR_II"/>
</dbReference>
<sequence length="642" mass="70184">MNSYSQPELKSLSLDEAKALCSEIREYLTLNVTELGGHLASNLGIAEISLALLRIFNPPEDKIIYDTGHQSYVHKLLTGRLDKFPTLRSFGGLSGFTKRDESEFDPFGAGHCSTSISAALGFARADRITGNNGRRTVAVIGDGAFSGGLVYEALNNIEKDDRLIIVLNDNEMSISKNVGLMANYLNRIRTTDNYYSFKHKSEEIISAVPIFGPVAADILRTAKNDLKTLVFKNNLFEQLGVYYLGPADGNDLRQTELLLKEAKRQQRPVIVHLHTVKGKGYAPAEKDPSAYHSIGRRIRTECAGTYTANDSPSLDRAFSQVFGKALVSLAAKDGKIAAITAAMTDGVGLLKFRKRFPERFFDVGIAEEHAVTFCGGAAAGGLIPVFAVYSTFFQRAFDELFHDIALQNLHAVICLDRAGLVGEDGPTHHGLFDVSLTLPIPNVSIYSPATSDELKMSLGFACQRERRGAYIIRYPKGEEDARVARAFPKIKNISIYKGSDPETESQNCDAVIFTYGRLSSSALEARELLAKRGISAAVIKFLCIKPVDIENLLSLINSAGKTKLYFFLEEGMKSGGFFEGIVSALAEHGALKGAKVLIRAVDKFIPQGSLETLMKHCRFDAESVSDDICSALDINKSANAYI</sequence>
<comment type="pathway">
    <text evidence="2">Metabolic intermediate biosynthesis; 1-deoxy-D-xylulose 5-phosphate biosynthesis; 1-deoxy-D-xylulose 5-phosphate from D-glyceraldehyde 3-phosphate and pyruvate: step 1/1.</text>
</comment>
<dbReference type="NCBIfam" id="NF003933">
    <property type="entry name" value="PRK05444.2-2"/>
    <property type="match status" value="1"/>
</dbReference>
<keyword evidence="8" id="KW-0460">Magnesium</keyword>
<evidence type="ECO:0000256" key="3">
    <source>
        <dbReference type="ARBA" id="ARBA00011081"/>
    </source>
</evidence>
<dbReference type="PANTHER" id="PTHR43322:SF5">
    <property type="entry name" value="1-DEOXY-D-XYLULOSE-5-PHOSPHATE SYNTHASE, CHLOROPLASTIC"/>
    <property type="match status" value="1"/>
</dbReference>
<dbReference type="InterPro" id="IPR005477">
    <property type="entry name" value="Dxylulose-5-P_synthase"/>
</dbReference>
<evidence type="ECO:0000259" key="12">
    <source>
        <dbReference type="SMART" id="SM00861"/>
    </source>
</evidence>
<protein>
    <recommendedName>
        <fullName evidence="5">1-deoxy-D-xylulose-5-phosphate synthase</fullName>
        <ecNumber evidence="5">2.2.1.7</ecNumber>
    </recommendedName>
</protein>
<keyword evidence="6 13" id="KW-0808">Transferase</keyword>
<evidence type="ECO:0000256" key="11">
    <source>
        <dbReference type="ARBA" id="ARBA00023229"/>
    </source>
</evidence>
<evidence type="ECO:0000256" key="8">
    <source>
        <dbReference type="ARBA" id="ARBA00022842"/>
    </source>
</evidence>
<dbReference type="CDD" id="cd02007">
    <property type="entry name" value="TPP_DXS"/>
    <property type="match status" value="1"/>
</dbReference>
<dbReference type="SUPFAM" id="SSF52518">
    <property type="entry name" value="Thiamin diphosphate-binding fold (THDP-binding)"/>
    <property type="match status" value="2"/>
</dbReference>
<dbReference type="HAMAP" id="MF_00315">
    <property type="entry name" value="DXP_synth"/>
    <property type="match status" value="1"/>
</dbReference>
<comment type="similarity">
    <text evidence="3">Belongs to the transketolase family. DXPS subfamily.</text>
</comment>
<evidence type="ECO:0000256" key="2">
    <source>
        <dbReference type="ARBA" id="ARBA00004980"/>
    </source>
</evidence>
<evidence type="ECO:0000256" key="5">
    <source>
        <dbReference type="ARBA" id="ARBA00013150"/>
    </source>
</evidence>
<comment type="cofactor">
    <cofactor evidence="1">
        <name>Mg(2+)</name>
        <dbReference type="ChEBI" id="CHEBI:18420"/>
    </cofactor>
</comment>
<keyword evidence="7" id="KW-0479">Metal-binding</keyword>
<reference evidence="13" key="1">
    <citation type="submission" date="2019-08" db="EMBL/GenBank/DDBJ databases">
        <authorList>
            <person name="Kucharzyk K."/>
            <person name="Murdoch R.W."/>
            <person name="Higgins S."/>
            <person name="Loffler F."/>
        </authorList>
    </citation>
    <scope>NUCLEOTIDE SEQUENCE</scope>
</reference>
<dbReference type="Gene3D" id="3.40.50.920">
    <property type="match status" value="1"/>
</dbReference>
<name>A0A644YUZ3_9ZZZZ</name>
<evidence type="ECO:0000313" key="13">
    <source>
        <dbReference type="EMBL" id="MPM31671.1"/>
    </source>
</evidence>
<comment type="caution">
    <text evidence="13">The sequence shown here is derived from an EMBL/GenBank/DDBJ whole genome shotgun (WGS) entry which is preliminary data.</text>
</comment>
<gene>
    <name evidence="13" type="primary">dxs_55</name>
    <name evidence="13" type="ORF">SDC9_78228</name>
</gene>
<dbReference type="PANTHER" id="PTHR43322">
    <property type="entry name" value="1-D-DEOXYXYLULOSE 5-PHOSPHATE SYNTHASE-RELATED"/>
    <property type="match status" value="1"/>
</dbReference>
<dbReference type="SUPFAM" id="SSF52922">
    <property type="entry name" value="TK C-terminal domain-like"/>
    <property type="match status" value="1"/>
</dbReference>
<dbReference type="AlphaFoldDB" id="A0A644YUZ3"/>
<dbReference type="GO" id="GO:0019288">
    <property type="term" value="P:isopentenyl diphosphate biosynthetic process, methylerythritol 4-phosphate pathway"/>
    <property type="evidence" value="ECO:0007669"/>
    <property type="project" value="TreeGrafter"/>
</dbReference>
<dbReference type="NCBIfam" id="TIGR00204">
    <property type="entry name" value="dxs"/>
    <property type="match status" value="1"/>
</dbReference>
<dbReference type="GO" id="GO:0016114">
    <property type="term" value="P:terpenoid biosynthetic process"/>
    <property type="evidence" value="ECO:0007669"/>
    <property type="project" value="InterPro"/>
</dbReference>
<evidence type="ECO:0000256" key="6">
    <source>
        <dbReference type="ARBA" id="ARBA00022679"/>
    </source>
</evidence>
<dbReference type="GO" id="GO:0005829">
    <property type="term" value="C:cytosol"/>
    <property type="evidence" value="ECO:0007669"/>
    <property type="project" value="TreeGrafter"/>
</dbReference>
<dbReference type="SMART" id="SM00861">
    <property type="entry name" value="Transket_pyr"/>
    <property type="match status" value="1"/>
</dbReference>
<evidence type="ECO:0000256" key="9">
    <source>
        <dbReference type="ARBA" id="ARBA00022977"/>
    </source>
</evidence>
<dbReference type="InterPro" id="IPR033248">
    <property type="entry name" value="Transketolase_C"/>
</dbReference>
<dbReference type="GO" id="GO:0009228">
    <property type="term" value="P:thiamine biosynthetic process"/>
    <property type="evidence" value="ECO:0007669"/>
    <property type="project" value="UniProtKB-KW"/>
</dbReference>